<dbReference type="InterPro" id="IPR001179">
    <property type="entry name" value="PPIase_FKBP_dom"/>
</dbReference>
<dbReference type="Proteomes" id="UP000677244">
    <property type="component" value="Unassembled WGS sequence"/>
</dbReference>
<feature type="domain" description="PPIase FKBP-type" evidence="7">
    <location>
        <begin position="200"/>
        <end position="300"/>
    </location>
</feature>
<dbReference type="Pfam" id="PF00254">
    <property type="entry name" value="FKBP_C"/>
    <property type="match status" value="1"/>
</dbReference>
<dbReference type="PANTHER" id="PTHR43811">
    <property type="entry name" value="FKBP-TYPE PEPTIDYL-PROLYL CIS-TRANS ISOMERASE FKPA"/>
    <property type="match status" value="1"/>
</dbReference>
<dbReference type="PANTHER" id="PTHR43811:SF19">
    <property type="entry name" value="39 KDA FK506-BINDING NUCLEAR PROTEIN"/>
    <property type="match status" value="1"/>
</dbReference>
<comment type="similarity">
    <text evidence="2 6">Belongs to the FKBP-type PPIase family.</text>
</comment>
<evidence type="ECO:0000256" key="2">
    <source>
        <dbReference type="ARBA" id="ARBA00006577"/>
    </source>
</evidence>
<evidence type="ECO:0000256" key="1">
    <source>
        <dbReference type="ARBA" id="ARBA00000971"/>
    </source>
</evidence>
<evidence type="ECO:0000256" key="6">
    <source>
        <dbReference type="RuleBase" id="RU003915"/>
    </source>
</evidence>
<proteinExistence type="inferred from homology"/>
<dbReference type="PROSITE" id="PS50059">
    <property type="entry name" value="FKBP_PPIASE"/>
    <property type="match status" value="1"/>
</dbReference>
<dbReference type="RefSeq" id="WP_209140624.1">
    <property type="nucleotide sequence ID" value="NZ_JAGHKO010000004.1"/>
</dbReference>
<dbReference type="EMBL" id="JAGHKO010000004">
    <property type="protein sequence ID" value="MBO9202579.1"/>
    <property type="molecule type" value="Genomic_DNA"/>
</dbReference>
<organism evidence="8 9">
    <name type="scientific">Niastella soli</name>
    <dbReference type="NCBI Taxonomy" id="2821487"/>
    <lineage>
        <taxon>Bacteria</taxon>
        <taxon>Pseudomonadati</taxon>
        <taxon>Bacteroidota</taxon>
        <taxon>Chitinophagia</taxon>
        <taxon>Chitinophagales</taxon>
        <taxon>Chitinophagaceae</taxon>
        <taxon>Niastella</taxon>
    </lineage>
</organism>
<evidence type="ECO:0000256" key="4">
    <source>
        <dbReference type="ARBA" id="ARBA00023235"/>
    </source>
</evidence>
<evidence type="ECO:0000256" key="3">
    <source>
        <dbReference type="ARBA" id="ARBA00023110"/>
    </source>
</evidence>
<dbReference type="InterPro" id="IPR046357">
    <property type="entry name" value="PPIase_dom_sf"/>
</dbReference>
<comment type="caution">
    <text evidence="8">The sequence shown here is derived from an EMBL/GenBank/DDBJ whole genome shotgun (WGS) entry which is preliminary data.</text>
</comment>
<protein>
    <recommendedName>
        <fullName evidence="6">Peptidyl-prolyl cis-trans isomerase</fullName>
        <ecNumber evidence="6">5.2.1.8</ecNumber>
    </recommendedName>
</protein>
<comment type="catalytic activity">
    <reaction evidence="1 5 6">
        <text>[protein]-peptidylproline (omega=180) = [protein]-peptidylproline (omega=0)</text>
        <dbReference type="Rhea" id="RHEA:16237"/>
        <dbReference type="Rhea" id="RHEA-COMP:10747"/>
        <dbReference type="Rhea" id="RHEA-COMP:10748"/>
        <dbReference type="ChEBI" id="CHEBI:83833"/>
        <dbReference type="ChEBI" id="CHEBI:83834"/>
        <dbReference type="EC" id="5.2.1.8"/>
    </reaction>
</comment>
<name>A0ABS3YXC4_9BACT</name>
<gene>
    <name evidence="8" type="ORF">J7I42_19985</name>
</gene>
<reference evidence="8 9" key="1">
    <citation type="submission" date="2021-03" db="EMBL/GenBank/DDBJ databases">
        <title>Assistant Professor.</title>
        <authorList>
            <person name="Huq M.A."/>
        </authorList>
    </citation>
    <scope>NUCLEOTIDE SEQUENCE [LARGE SCALE GENOMIC DNA]</scope>
    <source>
        <strain evidence="8 9">MAH-29</strain>
    </source>
</reference>
<accession>A0ABS3YXC4</accession>
<sequence length="309" mass="34201">MNKYMLLLAGSVLLLTCCNGFKQGPADMRYLIHRDQPGKTIQTGDFLSVHFIHRTQEGVLLASSYETGHPLFFEQQKPFFRGDIFTGLAFLSEGDSATFLLNFDSMQIILNVPKPPHAKGKYLSFTVKVEKVIPRLNMPDSLFQQKVNEFLSNNSASDRLQEPGKISRYITANKLKPAVTSSGLQYVIIKNGDGSPARPGDTVQFDYTGRYITGKVFDTSIEDTARQTGIFTEQRSYIPDSAVAGSPKTIPAIDEALLLFPSGTHALLIIPSRLAYGETGNSLFPPFTPLIFNLEVKTISKRGHSTKTK</sequence>
<keyword evidence="4 5" id="KW-0413">Isomerase</keyword>
<evidence type="ECO:0000313" key="9">
    <source>
        <dbReference type="Proteomes" id="UP000677244"/>
    </source>
</evidence>
<evidence type="ECO:0000256" key="5">
    <source>
        <dbReference type="PROSITE-ProRule" id="PRU00277"/>
    </source>
</evidence>
<dbReference type="SUPFAM" id="SSF54534">
    <property type="entry name" value="FKBP-like"/>
    <property type="match status" value="2"/>
</dbReference>
<dbReference type="Gene3D" id="3.10.50.40">
    <property type="match status" value="1"/>
</dbReference>
<dbReference type="EC" id="5.2.1.8" evidence="6"/>
<evidence type="ECO:0000259" key="7">
    <source>
        <dbReference type="PROSITE" id="PS50059"/>
    </source>
</evidence>
<keyword evidence="9" id="KW-1185">Reference proteome</keyword>
<evidence type="ECO:0000313" key="8">
    <source>
        <dbReference type="EMBL" id="MBO9202579.1"/>
    </source>
</evidence>
<dbReference type="GO" id="GO:0003755">
    <property type="term" value="F:peptidyl-prolyl cis-trans isomerase activity"/>
    <property type="evidence" value="ECO:0007669"/>
    <property type="project" value="UniProtKB-EC"/>
</dbReference>
<keyword evidence="3 5" id="KW-0697">Rotamase</keyword>